<proteinExistence type="predicted"/>
<dbReference type="Proteomes" id="UP001320768">
    <property type="component" value="Unassembled WGS sequence"/>
</dbReference>
<feature type="transmembrane region" description="Helical" evidence="1">
    <location>
        <begin position="372"/>
        <end position="393"/>
    </location>
</feature>
<comment type="caution">
    <text evidence="2">The sequence shown here is derived from an EMBL/GenBank/DDBJ whole genome shotgun (WGS) entry which is preliminary data.</text>
</comment>
<keyword evidence="1" id="KW-0812">Transmembrane</keyword>
<name>A0ABT1L3C4_9GAMM</name>
<gene>
    <name evidence="2" type="ORF">MKS91_00260</name>
</gene>
<evidence type="ECO:0000256" key="1">
    <source>
        <dbReference type="SAM" id="Phobius"/>
    </source>
</evidence>
<keyword evidence="1" id="KW-1133">Transmembrane helix</keyword>
<evidence type="ECO:0000313" key="3">
    <source>
        <dbReference type="Proteomes" id="UP001320768"/>
    </source>
</evidence>
<organism evidence="2 3">
    <name type="scientific">Candidatus Synchoanobacter obligatus</name>
    <dbReference type="NCBI Taxonomy" id="2919597"/>
    <lineage>
        <taxon>Bacteria</taxon>
        <taxon>Pseudomonadati</taxon>
        <taxon>Pseudomonadota</taxon>
        <taxon>Gammaproteobacteria</taxon>
        <taxon>Candidatus Comchoanobacterales</taxon>
        <taxon>Candidatus Comchoanobacteraceae</taxon>
        <taxon>Candidatus Synchoanobacter</taxon>
    </lineage>
</organism>
<keyword evidence="1" id="KW-0472">Membrane</keyword>
<reference evidence="2 3" key="1">
    <citation type="journal article" date="2022" name="Nat. Microbiol.">
        <title>The microbiome of a bacterivorous marine choanoflagellate contains a resource-demanding obligate bacterial associate.</title>
        <authorList>
            <person name="Needham D.M."/>
            <person name="Poirier C."/>
            <person name="Bachy C."/>
            <person name="George E.E."/>
            <person name="Wilken S."/>
            <person name="Yung C.C.M."/>
            <person name="Limardo A.J."/>
            <person name="Morando M."/>
            <person name="Sudek L."/>
            <person name="Malmstrom R.R."/>
            <person name="Keeling P.J."/>
            <person name="Santoro A.E."/>
            <person name="Worden A.Z."/>
        </authorList>
    </citation>
    <scope>NUCLEOTIDE SEQUENCE [LARGE SCALE GENOMIC DNA]</scope>
    <source>
        <strain evidence="2 3">Comchoano-2</strain>
    </source>
</reference>
<protein>
    <submittedName>
        <fullName evidence="2">Uncharacterized protein</fullName>
    </submittedName>
</protein>
<dbReference type="EMBL" id="JAKUDN010000001">
    <property type="protein sequence ID" value="MCP8351730.1"/>
    <property type="molecule type" value="Genomic_DNA"/>
</dbReference>
<evidence type="ECO:0000313" key="2">
    <source>
        <dbReference type="EMBL" id="MCP8351730.1"/>
    </source>
</evidence>
<sequence length="560" mass="63534">MMDDKVSASIDERKALNAALLRCLPKIIYQLEEETVTDKEGDRYFGARSKLEKKQDLSALEGFPLNKVEGYYIKLKGDRIAQAYSPSAIPGAWMKAIDAFSEKVVRLTHSGSSSHDNAFAYLSDTMQQDQHDEIKMLSQYGWNICHINFDFLAQYPVMSQIMVRPESHFFRMAEDEVIEVRVYDGTENGISGDDKTAFKAITLRACLGNKDVNRALKSLAVAKALEYYKLSRDVVVSMNTLPQGIIHCSLYFQYLMQTLPFRIFVGIIPPNQVLSYSERIRYEDKRNPVLEGADEPFYGILKIFSGYFFKIYMNGVAEKLDKELPYGVSALMNIYKKNYLSYIRFDELKDKIGKFDFYWLMAGISVLITNSALLMGVPVLLSLSIGVVALLLLLKFSERIILIGNAILDIAVTELGLFFNSMLIPLAIGLQAVLFPFIATRFFLCKKMISHALNSKYRIIALVFDWGLALSEFVYLWALGVSILAHLNVFYAFCHIAIAAYVPYRAYNVFNEAANNRVASVNFKNYLSFHNLPSLPSLPRRLSSTIIEFATSFNRNSMDS</sequence>
<dbReference type="RefSeq" id="WP_258568845.1">
    <property type="nucleotide sequence ID" value="NZ_JAKUDN010000001.1"/>
</dbReference>
<feature type="transmembrane region" description="Helical" evidence="1">
    <location>
        <begin position="400"/>
        <end position="418"/>
    </location>
</feature>
<feature type="transmembrane region" description="Helical" evidence="1">
    <location>
        <begin position="483"/>
        <end position="502"/>
    </location>
</feature>
<keyword evidence="3" id="KW-1185">Reference proteome</keyword>
<feature type="transmembrane region" description="Helical" evidence="1">
    <location>
        <begin position="424"/>
        <end position="445"/>
    </location>
</feature>
<feature type="transmembrane region" description="Helical" evidence="1">
    <location>
        <begin position="457"/>
        <end position="477"/>
    </location>
</feature>
<accession>A0ABT1L3C4</accession>